<feature type="domain" description="Histidine kinase" evidence="11">
    <location>
        <begin position="394"/>
        <end position="590"/>
    </location>
</feature>
<dbReference type="GO" id="GO:0005524">
    <property type="term" value="F:ATP binding"/>
    <property type="evidence" value="ECO:0007669"/>
    <property type="project" value="UniProtKB-KW"/>
</dbReference>
<protein>
    <recommendedName>
        <fullName evidence="2">histidine kinase</fullName>
        <ecNumber evidence="2">2.7.13.3</ecNumber>
    </recommendedName>
</protein>
<evidence type="ECO:0000256" key="1">
    <source>
        <dbReference type="ARBA" id="ARBA00000085"/>
    </source>
</evidence>
<organism evidence="12 13">
    <name type="scientific">Flavobacterium ponti</name>
    <dbReference type="NCBI Taxonomy" id="665133"/>
    <lineage>
        <taxon>Bacteria</taxon>
        <taxon>Pseudomonadati</taxon>
        <taxon>Bacteroidota</taxon>
        <taxon>Flavobacteriia</taxon>
        <taxon>Flavobacteriales</taxon>
        <taxon>Flavobacteriaceae</taxon>
        <taxon>Flavobacterium</taxon>
    </lineage>
</organism>
<dbReference type="Proteomes" id="UP001595885">
    <property type="component" value="Unassembled WGS sequence"/>
</dbReference>
<keyword evidence="8" id="KW-0902">Two-component regulatory system</keyword>
<evidence type="ECO:0000313" key="12">
    <source>
        <dbReference type="EMBL" id="MFC4740736.1"/>
    </source>
</evidence>
<evidence type="ECO:0000256" key="2">
    <source>
        <dbReference type="ARBA" id="ARBA00012438"/>
    </source>
</evidence>
<evidence type="ECO:0000256" key="3">
    <source>
        <dbReference type="ARBA" id="ARBA00022553"/>
    </source>
</evidence>
<dbReference type="Gene3D" id="3.30.565.10">
    <property type="entry name" value="Histidine kinase-like ATPase, C-terminal domain"/>
    <property type="match status" value="1"/>
</dbReference>
<dbReference type="InterPro" id="IPR005467">
    <property type="entry name" value="His_kinase_dom"/>
</dbReference>
<keyword evidence="10" id="KW-0472">Membrane</keyword>
<keyword evidence="6" id="KW-0418">Kinase</keyword>
<dbReference type="Gene3D" id="1.25.40.10">
    <property type="entry name" value="Tetratricopeptide repeat domain"/>
    <property type="match status" value="2"/>
</dbReference>
<dbReference type="Pfam" id="PF13181">
    <property type="entry name" value="TPR_8"/>
    <property type="match status" value="1"/>
</dbReference>
<keyword evidence="7 12" id="KW-0067">ATP-binding</keyword>
<dbReference type="PROSITE" id="PS50005">
    <property type="entry name" value="TPR"/>
    <property type="match status" value="1"/>
</dbReference>
<dbReference type="InterPro" id="IPR019734">
    <property type="entry name" value="TPR_rpt"/>
</dbReference>
<dbReference type="EMBL" id="JBHSGW010000027">
    <property type="protein sequence ID" value="MFC4740736.1"/>
    <property type="molecule type" value="Genomic_DNA"/>
</dbReference>
<keyword evidence="13" id="KW-1185">Reference proteome</keyword>
<dbReference type="InterPro" id="IPR003594">
    <property type="entry name" value="HATPase_dom"/>
</dbReference>
<comment type="catalytic activity">
    <reaction evidence="1">
        <text>ATP + protein L-histidine = ADP + protein N-phospho-L-histidine.</text>
        <dbReference type="EC" id="2.7.13.3"/>
    </reaction>
</comment>
<evidence type="ECO:0000256" key="9">
    <source>
        <dbReference type="PROSITE-ProRule" id="PRU00339"/>
    </source>
</evidence>
<feature type="transmembrane region" description="Helical" evidence="10">
    <location>
        <begin position="331"/>
        <end position="350"/>
    </location>
</feature>
<dbReference type="Pfam" id="PF02518">
    <property type="entry name" value="HATPase_c"/>
    <property type="match status" value="1"/>
</dbReference>
<keyword evidence="10" id="KW-1133">Transmembrane helix</keyword>
<keyword evidence="5" id="KW-0547">Nucleotide-binding</keyword>
<name>A0ABV9P6A3_9FLAO</name>
<evidence type="ECO:0000256" key="7">
    <source>
        <dbReference type="ARBA" id="ARBA00022840"/>
    </source>
</evidence>
<sequence length="593" mass="69181">MSFKLSKIAYELAKSQSDSTDMGRALYYMGDCYELSKKDSAYYYYKEAEKIFRLINNEERLAKVYFNKAYLLFYEGNFVESEFEVIKALKNLKNSKNYKLKYSCYTLQGSIHNELEEYEKALDYFILAEQTYYDLINQSNNDELLYDYYVLNVINLCNVYDNIGEYKKSINEFSKIDLPELKEKWPNLYPQVIGNLAYSKMKNGDLQEAKKLFEEAINLAKKNKLDRGYLYKILHYGEFNLILKDTTKAKKIFLEALELSKKIKNGKEILKSLDFLSKTDLKKSAYYKNEYIKISDSIIKAQRASSNKFARIEYETNKLEDANELLTKRNFYLFSAGSLLIIVFLIILGIRHRKAKKREIEFLELRKAADNELFELVKDYQIQLVKTKENVQNRIAKELHDGVMNNIYSVRLNLGFLNSSDDEAMKEKRLLYITELQKIEKEIRELSHDLNHETDFNRIDYSYLLTNLVESINDISSTVYTIKCTVEHPINWNEYSSVVKINIYRILQELCSNVNKYANADYCDIVIDTQANPISISVIDDGIGFDTSKITDGIGMKNIKQRIATIKGKIIIESSQGKGTKVFIEIPVKTKDL</sequence>
<evidence type="ECO:0000256" key="6">
    <source>
        <dbReference type="ARBA" id="ARBA00022777"/>
    </source>
</evidence>
<reference evidence="13" key="1">
    <citation type="journal article" date="2019" name="Int. J. Syst. Evol. Microbiol.">
        <title>The Global Catalogue of Microorganisms (GCM) 10K type strain sequencing project: providing services to taxonomists for standard genome sequencing and annotation.</title>
        <authorList>
            <consortium name="The Broad Institute Genomics Platform"/>
            <consortium name="The Broad Institute Genome Sequencing Center for Infectious Disease"/>
            <person name="Wu L."/>
            <person name="Ma J."/>
        </authorList>
    </citation>
    <scope>NUCLEOTIDE SEQUENCE [LARGE SCALE GENOMIC DNA]</scope>
    <source>
        <strain evidence="13">CCUG 50349</strain>
    </source>
</reference>
<evidence type="ECO:0000256" key="10">
    <source>
        <dbReference type="SAM" id="Phobius"/>
    </source>
</evidence>
<dbReference type="PANTHER" id="PTHR24421">
    <property type="entry name" value="NITRATE/NITRITE SENSOR PROTEIN NARX-RELATED"/>
    <property type="match status" value="1"/>
</dbReference>
<keyword evidence="3" id="KW-0597">Phosphoprotein</keyword>
<dbReference type="InterPro" id="IPR011712">
    <property type="entry name" value="Sig_transdc_His_kin_sub3_dim/P"/>
</dbReference>
<dbReference type="InterPro" id="IPR036890">
    <property type="entry name" value="HATPase_C_sf"/>
</dbReference>
<dbReference type="InterPro" id="IPR011990">
    <property type="entry name" value="TPR-like_helical_dom_sf"/>
</dbReference>
<dbReference type="CDD" id="cd16917">
    <property type="entry name" value="HATPase_UhpB-NarQ-NarX-like"/>
    <property type="match status" value="1"/>
</dbReference>
<keyword evidence="9" id="KW-0802">TPR repeat</keyword>
<gene>
    <name evidence="12" type="ORF">ACFO3U_12105</name>
</gene>
<evidence type="ECO:0000256" key="8">
    <source>
        <dbReference type="ARBA" id="ARBA00023012"/>
    </source>
</evidence>
<accession>A0ABV9P6A3</accession>
<feature type="repeat" description="TPR" evidence="9">
    <location>
        <begin position="190"/>
        <end position="223"/>
    </location>
</feature>
<dbReference type="SUPFAM" id="SSF48452">
    <property type="entry name" value="TPR-like"/>
    <property type="match status" value="2"/>
</dbReference>
<dbReference type="EC" id="2.7.13.3" evidence="2"/>
<dbReference type="RefSeq" id="WP_379742701.1">
    <property type="nucleotide sequence ID" value="NZ_JBHSGW010000027.1"/>
</dbReference>
<dbReference type="SMART" id="SM00028">
    <property type="entry name" value="TPR"/>
    <property type="match status" value="4"/>
</dbReference>
<evidence type="ECO:0000313" key="13">
    <source>
        <dbReference type="Proteomes" id="UP001595885"/>
    </source>
</evidence>
<keyword evidence="4" id="KW-0808">Transferase</keyword>
<dbReference type="SMART" id="SM00387">
    <property type="entry name" value="HATPase_c"/>
    <property type="match status" value="1"/>
</dbReference>
<evidence type="ECO:0000256" key="4">
    <source>
        <dbReference type="ARBA" id="ARBA00022679"/>
    </source>
</evidence>
<keyword evidence="10" id="KW-0812">Transmembrane</keyword>
<dbReference type="Pfam" id="PF07730">
    <property type="entry name" value="HisKA_3"/>
    <property type="match status" value="1"/>
</dbReference>
<dbReference type="InterPro" id="IPR050482">
    <property type="entry name" value="Sensor_HK_TwoCompSys"/>
</dbReference>
<comment type="caution">
    <text evidence="12">The sequence shown here is derived from an EMBL/GenBank/DDBJ whole genome shotgun (WGS) entry which is preliminary data.</text>
</comment>
<dbReference type="PROSITE" id="PS50109">
    <property type="entry name" value="HIS_KIN"/>
    <property type="match status" value="1"/>
</dbReference>
<dbReference type="PANTHER" id="PTHR24421:SF10">
    <property type="entry name" value="NITRATE_NITRITE SENSOR PROTEIN NARQ"/>
    <property type="match status" value="1"/>
</dbReference>
<evidence type="ECO:0000256" key="5">
    <source>
        <dbReference type="ARBA" id="ARBA00022741"/>
    </source>
</evidence>
<evidence type="ECO:0000259" key="11">
    <source>
        <dbReference type="PROSITE" id="PS50109"/>
    </source>
</evidence>
<proteinExistence type="predicted"/>
<dbReference type="SUPFAM" id="SSF55874">
    <property type="entry name" value="ATPase domain of HSP90 chaperone/DNA topoisomerase II/histidine kinase"/>
    <property type="match status" value="1"/>
</dbReference>